<protein>
    <submittedName>
        <fullName evidence="1">Uncharacterized protein</fullName>
    </submittedName>
</protein>
<evidence type="ECO:0000313" key="1">
    <source>
        <dbReference type="EMBL" id="GGJ22670.1"/>
    </source>
</evidence>
<reference evidence="1" key="1">
    <citation type="journal article" date="2014" name="Int. J. Syst. Evol. Microbiol.">
        <title>Complete genome sequence of Corynebacterium casei LMG S-19264T (=DSM 44701T), isolated from a smear-ripened cheese.</title>
        <authorList>
            <consortium name="US DOE Joint Genome Institute (JGI-PGF)"/>
            <person name="Walter F."/>
            <person name="Albersmeier A."/>
            <person name="Kalinowski J."/>
            <person name="Ruckert C."/>
        </authorList>
    </citation>
    <scope>NUCLEOTIDE SEQUENCE</scope>
    <source>
        <strain evidence="1">CGMCC 1.3617</strain>
    </source>
</reference>
<evidence type="ECO:0000313" key="2">
    <source>
        <dbReference type="Proteomes" id="UP000661507"/>
    </source>
</evidence>
<proteinExistence type="predicted"/>
<sequence>MSAVVNGILGGPSGGSERANVYQPKVAVMRLRTMEWHKGSSKRYAAPECEIDLTPLICESGGTCTRKTLCEPVSGCSISCSSQHESEVLDTGAEPMSAIEIHAARGIGRRVGPISYTWKPTAARMLKLRRADPTRRFV</sequence>
<gene>
    <name evidence="1" type="ORF">GCM10011320_32390</name>
</gene>
<dbReference type="AlphaFoldDB" id="A0A917NRE5"/>
<name>A0A917NRE5_9PROT</name>
<accession>A0A917NRE5</accession>
<keyword evidence="2" id="KW-1185">Reference proteome</keyword>
<dbReference type="EMBL" id="BMKW01000007">
    <property type="protein sequence ID" value="GGJ22670.1"/>
    <property type="molecule type" value="Genomic_DNA"/>
</dbReference>
<organism evidence="1 2">
    <name type="scientific">Neoroseomonas lacus</name>
    <dbReference type="NCBI Taxonomy" id="287609"/>
    <lineage>
        <taxon>Bacteria</taxon>
        <taxon>Pseudomonadati</taxon>
        <taxon>Pseudomonadota</taxon>
        <taxon>Alphaproteobacteria</taxon>
        <taxon>Acetobacterales</taxon>
        <taxon>Acetobacteraceae</taxon>
        <taxon>Neoroseomonas</taxon>
    </lineage>
</organism>
<comment type="caution">
    <text evidence="1">The sequence shown here is derived from an EMBL/GenBank/DDBJ whole genome shotgun (WGS) entry which is preliminary data.</text>
</comment>
<reference evidence="1" key="2">
    <citation type="submission" date="2020-09" db="EMBL/GenBank/DDBJ databases">
        <authorList>
            <person name="Sun Q."/>
            <person name="Zhou Y."/>
        </authorList>
    </citation>
    <scope>NUCLEOTIDE SEQUENCE</scope>
    <source>
        <strain evidence="1">CGMCC 1.3617</strain>
    </source>
</reference>
<dbReference type="Proteomes" id="UP000661507">
    <property type="component" value="Unassembled WGS sequence"/>
</dbReference>